<protein>
    <recommendedName>
        <fullName evidence="5">S-adenosylmethionine:tRNA ribosyltransferase-isomerase</fullName>
        <ecNumber evidence="5">2.4.99.17</ecNumber>
    </recommendedName>
    <alternativeName>
        <fullName evidence="5">Queuosine biosynthesis protein QueA</fullName>
    </alternativeName>
</protein>
<dbReference type="Gene3D" id="3.40.1780.10">
    <property type="entry name" value="QueA-like"/>
    <property type="match status" value="1"/>
</dbReference>
<dbReference type="InterPro" id="IPR042119">
    <property type="entry name" value="QueA_dom2"/>
</dbReference>
<dbReference type="PANTHER" id="PTHR30307">
    <property type="entry name" value="S-ADENOSYLMETHIONINE:TRNA RIBOSYLTRANSFERASE-ISOMERASE"/>
    <property type="match status" value="1"/>
</dbReference>
<gene>
    <name evidence="5" type="primary">queA</name>
    <name evidence="6" type="ORF">A3D01_06295</name>
</gene>
<evidence type="ECO:0000313" key="6">
    <source>
        <dbReference type="EMBL" id="OGM33721.1"/>
    </source>
</evidence>
<sequence length="357" mass="40602">MKLSQLDYHLNKEFIAQFPASPRDHSRLLEIDRRKGLISHQHFYELPNLLNPNDVLVFNQSKVLPARLIGKRKTGGKAEILLLKKISASLWEVITKPGFSIGDKIYFEDFEATIRNRKNYITEVEFSISDQKFRKKIKDLGHTPLPPYIKTPKPEKILKKEYQTVYAKVLGSSAAPTAGLHFTKRLLKKLKEKGVQLEFLTLHVGLGTFAPIKQDAIAKHKIHSEFFDLPNGVATRLNDAKSSGKRIIAVGTTTCRVIETCAYLENKNLKSYILHPTSSYSNLFIYPPHKFKFVDGLITNFHLPKSTLLALVCAFVSYPNTPYKFKDFSTSLIGKAYSEALNKNYRFYSFGDACLVL</sequence>
<keyword evidence="4 5" id="KW-0671">Queuosine biosynthesis</keyword>
<evidence type="ECO:0000256" key="4">
    <source>
        <dbReference type="ARBA" id="ARBA00022785"/>
    </source>
</evidence>
<dbReference type="Pfam" id="PF02547">
    <property type="entry name" value="Queuosine_synth"/>
    <property type="match status" value="1"/>
</dbReference>
<evidence type="ECO:0000313" key="7">
    <source>
        <dbReference type="Proteomes" id="UP000177169"/>
    </source>
</evidence>
<accession>A0A1F7Z2I0</accession>
<dbReference type="InterPro" id="IPR003699">
    <property type="entry name" value="QueA"/>
</dbReference>
<comment type="subunit">
    <text evidence="5">Monomer.</text>
</comment>
<dbReference type="STRING" id="1802505.A3D01_06295"/>
<dbReference type="SUPFAM" id="SSF111337">
    <property type="entry name" value="QueA-like"/>
    <property type="match status" value="1"/>
</dbReference>
<reference evidence="6 7" key="1">
    <citation type="journal article" date="2016" name="Nat. Commun.">
        <title>Thousands of microbial genomes shed light on interconnected biogeochemical processes in an aquifer system.</title>
        <authorList>
            <person name="Anantharaman K."/>
            <person name="Brown C.T."/>
            <person name="Hug L.A."/>
            <person name="Sharon I."/>
            <person name="Castelle C.J."/>
            <person name="Probst A.J."/>
            <person name="Thomas B.C."/>
            <person name="Singh A."/>
            <person name="Wilkins M.J."/>
            <person name="Karaoz U."/>
            <person name="Brodie E.L."/>
            <person name="Williams K.H."/>
            <person name="Hubbard S.S."/>
            <person name="Banfield J.F."/>
        </authorList>
    </citation>
    <scope>NUCLEOTIDE SEQUENCE [LARGE SCALE GENOMIC DNA]</scope>
</reference>
<keyword evidence="3 5" id="KW-0949">S-adenosyl-L-methionine</keyword>
<dbReference type="AlphaFoldDB" id="A0A1F7Z2I0"/>
<comment type="caution">
    <text evidence="6">The sequence shown here is derived from an EMBL/GenBank/DDBJ whole genome shotgun (WGS) entry which is preliminary data.</text>
</comment>
<comment type="catalytic activity">
    <reaction evidence="5">
        <text>7-aminomethyl-7-carbaguanosine(34) in tRNA + S-adenosyl-L-methionine = epoxyqueuosine(34) in tRNA + adenine + L-methionine + 2 H(+)</text>
        <dbReference type="Rhea" id="RHEA:32155"/>
        <dbReference type="Rhea" id="RHEA-COMP:10342"/>
        <dbReference type="Rhea" id="RHEA-COMP:18582"/>
        <dbReference type="ChEBI" id="CHEBI:15378"/>
        <dbReference type="ChEBI" id="CHEBI:16708"/>
        <dbReference type="ChEBI" id="CHEBI:57844"/>
        <dbReference type="ChEBI" id="CHEBI:59789"/>
        <dbReference type="ChEBI" id="CHEBI:82833"/>
        <dbReference type="ChEBI" id="CHEBI:194443"/>
        <dbReference type="EC" id="2.4.99.17"/>
    </reaction>
</comment>
<evidence type="ECO:0000256" key="5">
    <source>
        <dbReference type="HAMAP-Rule" id="MF_00113"/>
    </source>
</evidence>
<comment type="pathway">
    <text evidence="5">tRNA modification; tRNA-queuosine biosynthesis.</text>
</comment>
<dbReference type="NCBIfam" id="NF001140">
    <property type="entry name" value="PRK00147.1"/>
    <property type="match status" value="1"/>
</dbReference>
<dbReference type="HAMAP" id="MF_00113">
    <property type="entry name" value="QueA"/>
    <property type="match status" value="1"/>
</dbReference>
<dbReference type="InterPro" id="IPR042118">
    <property type="entry name" value="QueA_dom1"/>
</dbReference>
<dbReference type="EC" id="2.4.99.17" evidence="5"/>
<dbReference type="GO" id="GO:0005737">
    <property type="term" value="C:cytoplasm"/>
    <property type="evidence" value="ECO:0007669"/>
    <property type="project" value="UniProtKB-SubCell"/>
</dbReference>
<dbReference type="GO" id="GO:0008616">
    <property type="term" value="P:tRNA queuosine(34) biosynthetic process"/>
    <property type="evidence" value="ECO:0007669"/>
    <property type="project" value="UniProtKB-UniRule"/>
</dbReference>
<comment type="similarity">
    <text evidence="5">Belongs to the QueA family.</text>
</comment>
<keyword evidence="6" id="KW-0413">Isomerase</keyword>
<dbReference type="UniPathway" id="UPA00392"/>
<organism evidence="6 7">
    <name type="scientific">Candidatus Woesebacteria bacterium RIFCSPHIGHO2_02_FULL_39_13</name>
    <dbReference type="NCBI Taxonomy" id="1802505"/>
    <lineage>
        <taxon>Bacteria</taxon>
        <taxon>Candidatus Woeseibacteriota</taxon>
    </lineage>
</organism>
<keyword evidence="1 5" id="KW-0963">Cytoplasm</keyword>
<evidence type="ECO:0000256" key="3">
    <source>
        <dbReference type="ARBA" id="ARBA00022691"/>
    </source>
</evidence>
<keyword evidence="2 5" id="KW-0808">Transferase</keyword>
<dbReference type="PANTHER" id="PTHR30307:SF0">
    <property type="entry name" value="S-ADENOSYLMETHIONINE:TRNA RIBOSYLTRANSFERASE-ISOMERASE"/>
    <property type="match status" value="1"/>
</dbReference>
<proteinExistence type="inferred from homology"/>
<dbReference type="Proteomes" id="UP000177169">
    <property type="component" value="Unassembled WGS sequence"/>
</dbReference>
<comment type="function">
    <text evidence="5">Transfers and isomerizes the ribose moiety from AdoMet to the 7-aminomethyl group of 7-deazaguanine (preQ1-tRNA) to give epoxyqueuosine (oQ-tRNA).</text>
</comment>
<dbReference type="InterPro" id="IPR036100">
    <property type="entry name" value="QueA_sf"/>
</dbReference>
<dbReference type="Gene3D" id="2.40.10.240">
    <property type="entry name" value="QueA-like"/>
    <property type="match status" value="1"/>
</dbReference>
<evidence type="ECO:0000256" key="1">
    <source>
        <dbReference type="ARBA" id="ARBA00022490"/>
    </source>
</evidence>
<evidence type="ECO:0000256" key="2">
    <source>
        <dbReference type="ARBA" id="ARBA00022679"/>
    </source>
</evidence>
<dbReference type="NCBIfam" id="TIGR00113">
    <property type="entry name" value="queA"/>
    <property type="match status" value="1"/>
</dbReference>
<comment type="subcellular location">
    <subcellularLocation>
        <location evidence="5">Cytoplasm</location>
    </subcellularLocation>
</comment>
<name>A0A1F7Z2I0_9BACT</name>
<dbReference type="GO" id="GO:0051075">
    <property type="term" value="F:S-adenosylmethionine:tRNA ribosyltransferase-isomerase activity"/>
    <property type="evidence" value="ECO:0007669"/>
    <property type="project" value="UniProtKB-EC"/>
</dbReference>
<dbReference type="EMBL" id="MGGR01000014">
    <property type="protein sequence ID" value="OGM33721.1"/>
    <property type="molecule type" value="Genomic_DNA"/>
</dbReference>